<dbReference type="EMBL" id="CP134187">
    <property type="protein sequence ID" value="WPB01103.1"/>
    <property type="molecule type" value="Genomic_DNA"/>
</dbReference>
<organism evidence="2 4">
    <name type="scientific">Cercospora beticola</name>
    <name type="common">Sugarbeet leaf spot fungus</name>
    <dbReference type="NCBI Taxonomy" id="122368"/>
    <lineage>
        <taxon>Eukaryota</taxon>
        <taxon>Fungi</taxon>
        <taxon>Dikarya</taxon>
        <taxon>Ascomycota</taxon>
        <taxon>Pezizomycotina</taxon>
        <taxon>Dothideomycetes</taxon>
        <taxon>Dothideomycetidae</taxon>
        <taxon>Mycosphaerellales</taxon>
        <taxon>Mycosphaerellaceae</taxon>
        <taxon>Cercospora</taxon>
    </lineage>
</organism>
<evidence type="ECO:0000313" key="3">
    <source>
        <dbReference type="EMBL" id="WPB01103.1"/>
    </source>
</evidence>
<evidence type="ECO:0000313" key="5">
    <source>
        <dbReference type="Proteomes" id="UP001302367"/>
    </source>
</evidence>
<keyword evidence="5" id="KW-1185">Reference proteome</keyword>
<reference evidence="3 5" key="2">
    <citation type="submission" date="2023-09" db="EMBL/GenBank/DDBJ databases">
        <title>Complete-Gapless Cercospora beticola genome.</title>
        <authorList>
            <person name="Wyatt N.A."/>
            <person name="Spanner R.E."/>
            <person name="Bolton M.D."/>
        </authorList>
    </citation>
    <scope>NUCLEOTIDE SEQUENCE [LARGE SCALE GENOMIC DNA]</scope>
    <source>
        <strain evidence="3">Cb09-40</strain>
    </source>
</reference>
<dbReference type="AlphaFoldDB" id="A0A2G5HMQ3"/>
<dbReference type="Proteomes" id="UP000230605">
    <property type="component" value="Chromosome 4"/>
</dbReference>
<reference evidence="2 4" key="1">
    <citation type="submission" date="2015-10" db="EMBL/GenBank/DDBJ databases">
        <title>The cercosporin biosynthetic gene cluster was horizontally transferred to several fungal lineages and shown to be expanded in Cercospora beticola based on microsynteny with recipient genomes.</title>
        <authorList>
            <person name="De Jonge R."/>
            <person name="Ebert M.K."/>
            <person name="Suttle J.C."/>
            <person name="Jurick Ii W.M."/>
            <person name="Secor G.A."/>
            <person name="Thomma B.P."/>
            <person name="Van De Peer Y."/>
            <person name="Bolton M.D."/>
        </authorList>
    </citation>
    <scope>NUCLEOTIDE SEQUENCE [LARGE SCALE GENOMIC DNA]</scope>
    <source>
        <strain evidence="2 4">09-40</strain>
    </source>
</reference>
<proteinExistence type="predicted"/>
<dbReference type="OrthoDB" id="5337308at2759"/>
<dbReference type="Proteomes" id="UP001302367">
    <property type="component" value="Chromosome 4"/>
</dbReference>
<evidence type="ECO:0000256" key="1">
    <source>
        <dbReference type="SAM" id="MobiDB-lite"/>
    </source>
</evidence>
<accession>A0A2G5HMQ3</accession>
<evidence type="ECO:0000313" key="4">
    <source>
        <dbReference type="Proteomes" id="UP000230605"/>
    </source>
</evidence>
<protein>
    <submittedName>
        <fullName evidence="2">Uncharacterized protein</fullName>
    </submittedName>
</protein>
<feature type="region of interest" description="Disordered" evidence="1">
    <location>
        <begin position="34"/>
        <end position="54"/>
    </location>
</feature>
<dbReference type="EMBL" id="LKMD01000105">
    <property type="protein sequence ID" value="PIA93492.1"/>
    <property type="molecule type" value="Genomic_DNA"/>
</dbReference>
<evidence type="ECO:0000313" key="2">
    <source>
        <dbReference type="EMBL" id="PIA93492.1"/>
    </source>
</evidence>
<sequence length="342" mass="38298">MARLTVRARKTRATTLLLLVACIVILLIATHSKHTSDGDLDRQPSPFDATKQLSSRLLPRVDDEDEKWLGFPKDELATRTSSSLGAKGKLAKEGWAMLCRMRDPPGSTTIPATPYTEYSDLEKYGYVDEITRDSYYPAEEVEEEQLAALGLSEGPKNWKESHVRQIDSTPQYPATGATYQNVLNVKEGAIVAVDNDGPDWFNKEHGLGLKPEQIVPLKHWSDIIWLAYDHQAKRARNANAAPLEHVIRHQVETPEVQRQLQLITGKAHPDELGAFPGVSYAVDSAQGMAVLGTIHGKGVAWLLAQHKDSLGWRAIDRVHVYNCHPHQLPLWCVYLHISEVRR</sequence>
<gene>
    <name evidence="2" type="ORF">CB0940_03901</name>
    <name evidence="3" type="ORF">RHO25_005724</name>
</gene>
<name>A0A2G5HMQ3_CERBT</name>